<dbReference type="KEGG" id="mpg:Theba_2296"/>
<gene>
    <name evidence="1" type="ORF">Theba_2296</name>
</gene>
<dbReference type="EMBL" id="CP003532">
    <property type="protein sequence ID" value="AFK07924.1"/>
    <property type="molecule type" value="Genomic_DNA"/>
</dbReference>
<dbReference type="AlphaFoldDB" id="I2F7M1"/>
<dbReference type="Proteomes" id="UP000002881">
    <property type="component" value="Chromosome"/>
</dbReference>
<reference evidence="1 2" key="1">
    <citation type="journal article" date="2012" name="Genome Biol. Evol.">
        <title>Genome Sequence of the Mesophilic Thermotogales Bacterium Mesotoga prima MesG1.Ag.4.2 Reveals the Largest Thermotogales Genome To Date.</title>
        <authorList>
            <person name="Zhaxybayeva O."/>
            <person name="Swithers K.S."/>
            <person name="Foght J."/>
            <person name="Green A.G."/>
            <person name="Bruce D."/>
            <person name="Detter C."/>
            <person name="Han S."/>
            <person name="Teshima H."/>
            <person name="Han J."/>
            <person name="Woyke T."/>
            <person name="Pitluck S."/>
            <person name="Nolan M."/>
            <person name="Ivanova N."/>
            <person name="Pati A."/>
            <person name="Land M.L."/>
            <person name="Dlutek M."/>
            <person name="Doolittle W.F."/>
            <person name="Noll K.M."/>
            <person name="Nesbo C.L."/>
        </authorList>
    </citation>
    <scope>NUCLEOTIDE SEQUENCE [LARGE SCALE GENOMIC DNA]</scope>
    <source>
        <strain evidence="2">mesG1.Ag.4.2</strain>
    </source>
</reference>
<sequence>MISTPLSKKSVRKKPFREFTNLLMRGIEIEKPVTFGGESGLCRKAKWGLTSSIRPADRREVPSFVQNHESVLREDWFFVPTLRVQVVRSWNRSRIKSGMTINGYSEKARFRSSDKAPGRNLDTIASRLSSVNGEPVCLIFRDLRPISLDFSTHNSHWNLQLILAHSNHRPAIPTTPFESFNSS</sequence>
<proteinExistence type="predicted"/>
<name>I2F7M1_9BACT</name>
<protein>
    <submittedName>
        <fullName evidence="1">Uncharacterized protein</fullName>
    </submittedName>
</protein>
<organism evidence="1 2">
    <name type="scientific">Mesotoga prima MesG1.Ag.4.2</name>
    <dbReference type="NCBI Taxonomy" id="660470"/>
    <lineage>
        <taxon>Bacteria</taxon>
        <taxon>Thermotogati</taxon>
        <taxon>Thermotogota</taxon>
        <taxon>Thermotogae</taxon>
        <taxon>Kosmotogales</taxon>
        <taxon>Kosmotogaceae</taxon>
        <taxon>Mesotoga</taxon>
    </lineage>
</organism>
<evidence type="ECO:0000313" key="1">
    <source>
        <dbReference type="EMBL" id="AFK07924.1"/>
    </source>
</evidence>
<dbReference type="HOGENOM" id="CLU_1473561_0_0_0"/>
<accession>I2F7M1</accession>
<keyword evidence="2" id="KW-1185">Reference proteome</keyword>
<evidence type="ECO:0000313" key="2">
    <source>
        <dbReference type="Proteomes" id="UP000002881"/>
    </source>
</evidence>